<evidence type="ECO:0000259" key="8">
    <source>
        <dbReference type="Pfam" id="PF00924"/>
    </source>
</evidence>
<dbReference type="RefSeq" id="WP_147165490.1">
    <property type="nucleotide sequence ID" value="NZ_VOOR01000001.1"/>
</dbReference>
<dbReference type="AlphaFoldDB" id="A0A5C6S5Y7"/>
<evidence type="ECO:0000256" key="7">
    <source>
        <dbReference type="SAM" id="Phobius"/>
    </source>
</evidence>
<feature type="transmembrane region" description="Helical" evidence="7">
    <location>
        <begin position="52"/>
        <end position="71"/>
    </location>
</feature>
<comment type="similarity">
    <text evidence="2">Belongs to the MscS (TC 1.A.23) family.</text>
</comment>
<dbReference type="SUPFAM" id="SSF82861">
    <property type="entry name" value="Mechanosensitive channel protein MscS (YggB), transmembrane region"/>
    <property type="match status" value="1"/>
</dbReference>
<evidence type="ECO:0000256" key="6">
    <source>
        <dbReference type="ARBA" id="ARBA00023136"/>
    </source>
</evidence>
<dbReference type="InterPro" id="IPR011066">
    <property type="entry name" value="MscS_channel_C_sf"/>
</dbReference>
<name>A0A5C6S5Y7_9BACT</name>
<dbReference type="InterPro" id="IPR045275">
    <property type="entry name" value="MscS_archaea/bacteria_type"/>
</dbReference>
<gene>
    <name evidence="9" type="ORF">FRY97_00715</name>
</gene>
<dbReference type="InterPro" id="IPR011014">
    <property type="entry name" value="MscS_channel_TM-2"/>
</dbReference>
<evidence type="ECO:0000313" key="10">
    <source>
        <dbReference type="Proteomes" id="UP000321580"/>
    </source>
</evidence>
<evidence type="ECO:0000256" key="1">
    <source>
        <dbReference type="ARBA" id="ARBA00004651"/>
    </source>
</evidence>
<keyword evidence="3" id="KW-1003">Cell membrane</keyword>
<feature type="transmembrane region" description="Helical" evidence="7">
    <location>
        <begin position="12"/>
        <end position="32"/>
    </location>
</feature>
<dbReference type="PANTHER" id="PTHR30221:SF1">
    <property type="entry name" value="SMALL-CONDUCTANCE MECHANOSENSITIVE CHANNEL"/>
    <property type="match status" value="1"/>
</dbReference>
<dbReference type="InterPro" id="IPR010920">
    <property type="entry name" value="LSM_dom_sf"/>
</dbReference>
<organism evidence="9 10">
    <name type="scientific">Phaeodactylibacter luteus</name>
    <dbReference type="NCBI Taxonomy" id="1564516"/>
    <lineage>
        <taxon>Bacteria</taxon>
        <taxon>Pseudomonadati</taxon>
        <taxon>Bacteroidota</taxon>
        <taxon>Saprospiria</taxon>
        <taxon>Saprospirales</taxon>
        <taxon>Haliscomenobacteraceae</taxon>
        <taxon>Phaeodactylibacter</taxon>
    </lineage>
</organism>
<dbReference type="Pfam" id="PF00924">
    <property type="entry name" value="MS_channel_2nd"/>
    <property type="match status" value="1"/>
</dbReference>
<dbReference type="Gene3D" id="2.30.30.60">
    <property type="match status" value="1"/>
</dbReference>
<feature type="transmembrane region" description="Helical" evidence="7">
    <location>
        <begin position="83"/>
        <end position="114"/>
    </location>
</feature>
<dbReference type="Gene3D" id="3.30.70.100">
    <property type="match status" value="1"/>
</dbReference>
<reference evidence="9 10" key="1">
    <citation type="submission" date="2019-08" db="EMBL/GenBank/DDBJ databases">
        <title>Genome of Phaeodactylibacter luteus.</title>
        <authorList>
            <person name="Bowman J.P."/>
        </authorList>
    </citation>
    <scope>NUCLEOTIDE SEQUENCE [LARGE SCALE GENOMIC DNA]</scope>
    <source>
        <strain evidence="9 10">KCTC 42180</strain>
    </source>
</reference>
<dbReference type="PANTHER" id="PTHR30221">
    <property type="entry name" value="SMALL-CONDUCTANCE MECHANOSENSITIVE CHANNEL"/>
    <property type="match status" value="1"/>
</dbReference>
<sequence>MEKWLKTFEPAGLFLGTIIGTIIIAATLNWLFRRFIQRSTLIIRNDPTNYVFLRHAITGLVYCVGFGWAIYNLPDMRAIANSLLAGAGILAVAVGFASQHALGNIISGVFIVVFKPFRVNDRLRFQSGLGGVVEDITLRHVVIRDFENRRIIIPNSKISEEVIVNADFGEDKICKWVEAAISYESDHQLAKAIMREEAEAHPLCLDNRKPEDIEQGEPIVQVRLIALEENGARLRAYVWAKDSAEAFSMGCDLMEKYKERFTAAGIAFAYPKRVMIYPGDKDDATMPK</sequence>
<evidence type="ECO:0000256" key="4">
    <source>
        <dbReference type="ARBA" id="ARBA00022692"/>
    </source>
</evidence>
<dbReference type="SUPFAM" id="SSF50182">
    <property type="entry name" value="Sm-like ribonucleoproteins"/>
    <property type="match status" value="1"/>
</dbReference>
<comment type="subcellular location">
    <subcellularLocation>
        <location evidence="1">Cell membrane</location>
        <topology evidence="1">Multi-pass membrane protein</topology>
    </subcellularLocation>
</comment>
<dbReference type="SUPFAM" id="SSF82689">
    <property type="entry name" value="Mechanosensitive channel protein MscS (YggB), C-terminal domain"/>
    <property type="match status" value="1"/>
</dbReference>
<evidence type="ECO:0000313" key="9">
    <source>
        <dbReference type="EMBL" id="TXB70258.1"/>
    </source>
</evidence>
<dbReference type="Gene3D" id="1.10.287.1260">
    <property type="match status" value="1"/>
</dbReference>
<dbReference type="Proteomes" id="UP000321580">
    <property type="component" value="Unassembled WGS sequence"/>
</dbReference>
<dbReference type="InterPro" id="IPR006685">
    <property type="entry name" value="MscS_channel_2nd"/>
</dbReference>
<accession>A0A5C6S5Y7</accession>
<dbReference type="GO" id="GO:0005886">
    <property type="term" value="C:plasma membrane"/>
    <property type="evidence" value="ECO:0007669"/>
    <property type="project" value="UniProtKB-SubCell"/>
</dbReference>
<dbReference type="EMBL" id="VOOR01000001">
    <property type="protein sequence ID" value="TXB70258.1"/>
    <property type="molecule type" value="Genomic_DNA"/>
</dbReference>
<keyword evidence="10" id="KW-1185">Reference proteome</keyword>
<dbReference type="InterPro" id="IPR023408">
    <property type="entry name" value="MscS_beta-dom_sf"/>
</dbReference>
<dbReference type="OrthoDB" id="9809206at2"/>
<evidence type="ECO:0000256" key="2">
    <source>
        <dbReference type="ARBA" id="ARBA00008017"/>
    </source>
</evidence>
<keyword evidence="4 7" id="KW-0812">Transmembrane</keyword>
<keyword evidence="6 7" id="KW-0472">Membrane</keyword>
<dbReference type="GO" id="GO:0008381">
    <property type="term" value="F:mechanosensitive monoatomic ion channel activity"/>
    <property type="evidence" value="ECO:0007669"/>
    <property type="project" value="InterPro"/>
</dbReference>
<keyword evidence="5 7" id="KW-1133">Transmembrane helix</keyword>
<feature type="domain" description="Mechanosensitive ion channel MscS" evidence="8">
    <location>
        <begin position="102"/>
        <end position="166"/>
    </location>
</feature>
<evidence type="ECO:0000256" key="5">
    <source>
        <dbReference type="ARBA" id="ARBA00022989"/>
    </source>
</evidence>
<comment type="caution">
    <text evidence="9">The sequence shown here is derived from an EMBL/GenBank/DDBJ whole genome shotgun (WGS) entry which is preliminary data.</text>
</comment>
<protein>
    <submittedName>
        <fullName evidence="9">Mechanosensitive ion channel family protein</fullName>
    </submittedName>
</protein>
<evidence type="ECO:0000256" key="3">
    <source>
        <dbReference type="ARBA" id="ARBA00022475"/>
    </source>
</evidence>
<proteinExistence type="inferred from homology"/>